<feature type="compositionally biased region" description="Basic and acidic residues" evidence="4">
    <location>
        <begin position="1"/>
        <end position="16"/>
    </location>
</feature>
<keyword evidence="3" id="KW-0949">S-adenosyl-L-methionine</keyword>
<dbReference type="RefSeq" id="WP_173266731.1">
    <property type="nucleotide sequence ID" value="NZ_BLLG01000022.1"/>
</dbReference>
<sequence>MNSHEHTTPADHRPADGHAQQSAHTGHGRHSGDTAHIDWEEFAALLEREAALNLPLYGQVAHWVREQLPGGAVRRVLDIGSGPGAVSCLLAEVFPQAEVVAVDATPALLELARARADRAGLADRVATRLAELPHGIAELGPADLVWASGSLHHVGDQRAALAGLAGLLRPGGLLALLEGGLPARHLPRDFGIGRPGLESRLEAATAAWFAEMRAALPGARAEVEDWRALLAAAGLTPTLTRSFLLDLPAPVTGTVREGLVSGLSWQRRSLEGRLDADDAAVLDRLLDPDDEEGLMRRPDCFMLAARTVHTARRG</sequence>
<dbReference type="Proteomes" id="UP000484988">
    <property type="component" value="Unassembled WGS sequence"/>
</dbReference>
<reference evidence="6 7" key="1">
    <citation type="submission" date="2020-02" db="EMBL/GenBank/DDBJ databases">
        <title>Whole Genome Shotgun Sequence of Streptomyces sp. strain CWH03.</title>
        <authorList>
            <person name="Dohra H."/>
            <person name="Kodani S."/>
            <person name="Yamamura H."/>
        </authorList>
    </citation>
    <scope>NUCLEOTIDE SEQUENCE [LARGE SCALE GENOMIC DNA]</scope>
    <source>
        <strain evidence="6 7">CWH03</strain>
    </source>
</reference>
<evidence type="ECO:0000313" key="7">
    <source>
        <dbReference type="Proteomes" id="UP000484988"/>
    </source>
</evidence>
<evidence type="ECO:0000313" key="6">
    <source>
        <dbReference type="EMBL" id="GFH39003.1"/>
    </source>
</evidence>
<dbReference type="PANTHER" id="PTHR43464:SF19">
    <property type="entry name" value="UBIQUINONE BIOSYNTHESIS O-METHYLTRANSFERASE, MITOCHONDRIAL"/>
    <property type="match status" value="1"/>
</dbReference>
<dbReference type="Gene3D" id="3.40.50.150">
    <property type="entry name" value="Vaccinia Virus protein VP39"/>
    <property type="match status" value="1"/>
</dbReference>
<protein>
    <submittedName>
        <fullName evidence="6">Class I SAM-dependent methyltransferase</fullName>
    </submittedName>
</protein>
<keyword evidence="1 6" id="KW-0489">Methyltransferase</keyword>
<gene>
    <name evidence="6" type="ORF">SCWH03_52680</name>
</gene>
<evidence type="ECO:0000256" key="4">
    <source>
        <dbReference type="SAM" id="MobiDB-lite"/>
    </source>
</evidence>
<feature type="domain" description="Methyltransferase type 12" evidence="5">
    <location>
        <begin position="77"/>
        <end position="174"/>
    </location>
</feature>
<dbReference type="CDD" id="cd02440">
    <property type="entry name" value="AdoMet_MTases"/>
    <property type="match status" value="1"/>
</dbReference>
<proteinExistence type="predicted"/>
<feature type="region of interest" description="Disordered" evidence="4">
    <location>
        <begin position="1"/>
        <end position="33"/>
    </location>
</feature>
<keyword evidence="2 6" id="KW-0808">Transferase</keyword>
<dbReference type="AlphaFoldDB" id="A0A6A0B2N6"/>
<evidence type="ECO:0000256" key="2">
    <source>
        <dbReference type="ARBA" id="ARBA00022679"/>
    </source>
</evidence>
<dbReference type="EMBL" id="BLLG01000022">
    <property type="protein sequence ID" value="GFH39003.1"/>
    <property type="molecule type" value="Genomic_DNA"/>
</dbReference>
<name>A0A6A0B2N6_9ACTN</name>
<dbReference type="InterPro" id="IPR013217">
    <property type="entry name" value="Methyltransf_12"/>
</dbReference>
<evidence type="ECO:0000256" key="3">
    <source>
        <dbReference type="ARBA" id="ARBA00022691"/>
    </source>
</evidence>
<dbReference type="SUPFAM" id="SSF53335">
    <property type="entry name" value="S-adenosyl-L-methionine-dependent methyltransferases"/>
    <property type="match status" value="1"/>
</dbReference>
<keyword evidence="7" id="KW-1185">Reference proteome</keyword>
<evidence type="ECO:0000256" key="1">
    <source>
        <dbReference type="ARBA" id="ARBA00022603"/>
    </source>
</evidence>
<dbReference type="GO" id="GO:0032259">
    <property type="term" value="P:methylation"/>
    <property type="evidence" value="ECO:0007669"/>
    <property type="project" value="UniProtKB-KW"/>
</dbReference>
<accession>A0A6A0B2N6</accession>
<dbReference type="PANTHER" id="PTHR43464">
    <property type="entry name" value="METHYLTRANSFERASE"/>
    <property type="match status" value="1"/>
</dbReference>
<evidence type="ECO:0000259" key="5">
    <source>
        <dbReference type="Pfam" id="PF08242"/>
    </source>
</evidence>
<dbReference type="Pfam" id="PF08242">
    <property type="entry name" value="Methyltransf_12"/>
    <property type="match status" value="1"/>
</dbReference>
<organism evidence="6 7">
    <name type="scientific">Streptomyces pacificus</name>
    <dbReference type="NCBI Taxonomy" id="2705029"/>
    <lineage>
        <taxon>Bacteria</taxon>
        <taxon>Bacillati</taxon>
        <taxon>Actinomycetota</taxon>
        <taxon>Actinomycetes</taxon>
        <taxon>Kitasatosporales</taxon>
        <taxon>Streptomycetaceae</taxon>
        <taxon>Streptomyces</taxon>
    </lineage>
</organism>
<dbReference type="InterPro" id="IPR029063">
    <property type="entry name" value="SAM-dependent_MTases_sf"/>
</dbReference>
<comment type="caution">
    <text evidence="6">The sequence shown here is derived from an EMBL/GenBank/DDBJ whole genome shotgun (WGS) entry which is preliminary data.</text>
</comment>
<dbReference type="GO" id="GO:0008168">
    <property type="term" value="F:methyltransferase activity"/>
    <property type="evidence" value="ECO:0007669"/>
    <property type="project" value="UniProtKB-KW"/>
</dbReference>